<evidence type="ECO:0000259" key="1">
    <source>
        <dbReference type="Pfam" id="PF04909"/>
    </source>
</evidence>
<feature type="domain" description="Amidohydrolase-related" evidence="1">
    <location>
        <begin position="411"/>
        <end position="534"/>
    </location>
</feature>
<evidence type="ECO:0000313" key="2">
    <source>
        <dbReference type="EMBL" id="NDV92751.1"/>
    </source>
</evidence>
<dbReference type="Pfam" id="PF04909">
    <property type="entry name" value="Amidohydro_2"/>
    <property type="match status" value="1"/>
</dbReference>
<dbReference type="Proteomes" id="UP000470213">
    <property type="component" value="Unassembled WGS sequence"/>
</dbReference>
<dbReference type="GO" id="GO:0016787">
    <property type="term" value="F:hydrolase activity"/>
    <property type="evidence" value="ECO:0007669"/>
    <property type="project" value="UniProtKB-KW"/>
</dbReference>
<reference evidence="2 3" key="1">
    <citation type="submission" date="2020-01" db="EMBL/GenBank/DDBJ databases">
        <authorList>
            <person name="Chen J."/>
            <person name="Zhu S."/>
            <person name="Yang J."/>
        </authorList>
    </citation>
    <scope>NUCLEOTIDE SEQUENCE [LARGE SCALE GENOMIC DNA]</scope>
    <source>
        <strain evidence="2 3">345S023</strain>
    </source>
</reference>
<dbReference type="InterPro" id="IPR006680">
    <property type="entry name" value="Amidohydro-rel"/>
</dbReference>
<name>A0A7X5LNT8_9ALTE</name>
<keyword evidence="3" id="KW-1185">Reference proteome</keyword>
<keyword evidence="2" id="KW-0378">Hydrolase</keyword>
<dbReference type="RefSeq" id="WP_163087762.1">
    <property type="nucleotide sequence ID" value="NZ_JAAAWN010000028.1"/>
</dbReference>
<accession>A0A7X5LNT8</accession>
<organism evidence="2 3">
    <name type="scientific">Alteromonas profundi</name>
    <dbReference type="NCBI Taxonomy" id="2696062"/>
    <lineage>
        <taxon>Bacteria</taxon>
        <taxon>Pseudomonadati</taxon>
        <taxon>Pseudomonadota</taxon>
        <taxon>Gammaproteobacteria</taxon>
        <taxon>Alteromonadales</taxon>
        <taxon>Alteromonadaceae</taxon>
        <taxon>Alteromonas/Salinimonas group</taxon>
        <taxon>Alteromonas</taxon>
    </lineage>
</organism>
<proteinExistence type="predicted"/>
<comment type="caution">
    <text evidence="2">The sequence shown here is derived from an EMBL/GenBank/DDBJ whole genome shotgun (WGS) entry which is preliminary data.</text>
</comment>
<dbReference type="Gene3D" id="3.20.20.140">
    <property type="entry name" value="Metal-dependent hydrolases"/>
    <property type="match status" value="1"/>
</dbReference>
<protein>
    <submittedName>
        <fullName evidence="2">Amidohydrolase family protein</fullName>
    </submittedName>
</protein>
<gene>
    <name evidence="2" type="ORF">GTH32_16370</name>
</gene>
<evidence type="ECO:0000313" key="3">
    <source>
        <dbReference type="Proteomes" id="UP000470213"/>
    </source>
</evidence>
<dbReference type="AlphaFoldDB" id="A0A7X5LNT8"/>
<dbReference type="InterPro" id="IPR032466">
    <property type="entry name" value="Metal_Hydrolase"/>
</dbReference>
<dbReference type="SUPFAM" id="SSF51556">
    <property type="entry name" value="Metallo-dependent hydrolases"/>
    <property type="match status" value="1"/>
</dbReference>
<dbReference type="EMBL" id="JAAAWN010000028">
    <property type="protein sequence ID" value="NDV92751.1"/>
    <property type="molecule type" value="Genomic_DNA"/>
</dbReference>
<sequence>MDELNRRHTLKVLATLVGSAFLPSCCLLSGRTSNCEHYQFAHITKPVIDMHAHFFNATDLMVGEYITGPALSDFFGDRFEHVRELLKRIANAIIALATTFQQHISAENELRWLKSTDACSVSEEYNTISQEFYTYVTERERTKSMSLNNSLEELRFETLLNRADRELSTSMNKTNPEQYTTPSDIVFTADTLAKAASVPSQLQEKTGAAEFSSVCPTDNNAVFRILAFAARALARRSTNVQAYYDKYSLHPVNGYGVKHVMNISCDFDFFLGCPQYRSSIADQIKVHEQIFHHSKGFALPVLGVNPWKMYHDDDYATLVDNTLKNGIYKGVKLYPSIGYSVSGEIRDGVRQRKCNGKGINEKMLAEGMDKLISIVYDRKAYITSHTTYSKAAERGSEKLASSKYWVAHLRQRPDLKVNFGHMGDPSDNGGSEWRKGFLSLMSQYENVHADFGYHDYDNYDVLKNDLTSFINDYGVGILKKIAYGSDWYMISKDEGANAYLCSASLNFERAVRENVIRDDHLRDMFYNNAVRFLSLKD</sequence>